<reference evidence="4 5" key="1">
    <citation type="submission" date="2012-05" db="EMBL/GenBank/DDBJ databases">
        <title>Recombination and specialization in a pathogen metapopulation.</title>
        <authorList>
            <person name="Gardiner A."/>
            <person name="Kemen E."/>
            <person name="Schultz-Larsen T."/>
            <person name="MacLean D."/>
            <person name="Van Oosterhout C."/>
            <person name="Jones J.D.G."/>
        </authorList>
    </citation>
    <scope>NUCLEOTIDE SEQUENCE [LARGE SCALE GENOMIC DNA]</scope>
    <source>
        <strain evidence="4 5">Ac Nc2</strain>
    </source>
</reference>
<gene>
    <name evidence="4" type="ORF">BN9_014070</name>
</gene>
<dbReference type="AlphaFoldDB" id="A0A024G2T1"/>
<evidence type="ECO:0000256" key="1">
    <source>
        <dbReference type="SAM" id="MobiDB-lite"/>
    </source>
</evidence>
<accession>A0A024G2T1</accession>
<feature type="transmembrane region" description="Helical" evidence="2">
    <location>
        <begin position="305"/>
        <end position="328"/>
    </location>
</feature>
<proteinExistence type="predicted"/>
<dbReference type="EMBL" id="CAIX01000010">
    <property type="protein sequence ID" value="CCI40623.1"/>
    <property type="molecule type" value="Genomic_DNA"/>
</dbReference>
<feature type="compositionally biased region" description="Pro residues" evidence="1">
    <location>
        <begin position="68"/>
        <end position="91"/>
    </location>
</feature>
<dbReference type="STRING" id="65357.A0A024G2T1"/>
<organism evidence="4 5">
    <name type="scientific">Albugo candida</name>
    <dbReference type="NCBI Taxonomy" id="65357"/>
    <lineage>
        <taxon>Eukaryota</taxon>
        <taxon>Sar</taxon>
        <taxon>Stramenopiles</taxon>
        <taxon>Oomycota</taxon>
        <taxon>Peronosporomycetes</taxon>
        <taxon>Albuginales</taxon>
        <taxon>Albuginaceae</taxon>
        <taxon>Albugo</taxon>
    </lineage>
</organism>
<feature type="chain" id="PRO_5001532149" evidence="3">
    <location>
        <begin position="29"/>
        <end position="512"/>
    </location>
</feature>
<feature type="region of interest" description="Disordered" evidence="1">
    <location>
        <begin position="27"/>
        <end position="298"/>
    </location>
</feature>
<keyword evidence="3" id="KW-0732">Signal</keyword>
<protein>
    <submittedName>
        <fullName evidence="4">Uncharacterized protein</fullName>
    </submittedName>
</protein>
<evidence type="ECO:0000313" key="5">
    <source>
        <dbReference type="Proteomes" id="UP000053237"/>
    </source>
</evidence>
<evidence type="ECO:0000256" key="3">
    <source>
        <dbReference type="SAM" id="SignalP"/>
    </source>
</evidence>
<feature type="compositionally biased region" description="Acidic residues" evidence="1">
    <location>
        <begin position="230"/>
        <end position="244"/>
    </location>
</feature>
<feature type="compositionally biased region" description="Polar residues" evidence="1">
    <location>
        <begin position="40"/>
        <end position="54"/>
    </location>
</feature>
<feature type="compositionally biased region" description="Polar residues" evidence="1">
    <location>
        <begin position="266"/>
        <end position="298"/>
    </location>
</feature>
<dbReference type="InParanoid" id="A0A024G2T1"/>
<name>A0A024G2T1_9STRA</name>
<sequence>MVAMRNPMVPVLILIIVRCARIIPAVSAQSQDATRDTGEKNSNSHAFRTFQPTPGDTPPQNPQKLSVPPTPPPPPQPKPPETPKEAPPALPPKRTRAKTPHRPNGGGANAHPDPPNTPTNHPDFVPPKPSAPGDNPALTPESETVLPPPTTTPPPVISPPPNDEPPRAKSSVPHVTSSPQHIRNEKLQPTREEDFVTSGDNEESDPTPAPTNIQPSSRKRYSYYSPQDISNDDTPQDISNDDTPSEPAVDSDTSSSEWTTTPPESIPQSNSLSKPQAKPQSNLNSNSTRDPASNSSVPKLSGTTIIIYVVCIVFIVGLITGLLVMLVLRHPSEKNRDLLVPALNANGSASKASQPTQCSDNYGRRTSDIVSLEATAPSQYNNLSSTRSTVDNYAIPVSNIASMQPCYSTITSVARDSGNTPQEDSYTWASAVEPRKNQTTCTATPTYVSARESVGDLSLFAPTASSRRGPTNTSQRGCFSPLSMSSFGVCSQGSDISACVDSKFSDARAPGK</sequence>
<keyword evidence="2" id="KW-0472">Membrane</keyword>
<keyword evidence="5" id="KW-1185">Reference proteome</keyword>
<evidence type="ECO:0000313" key="4">
    <source>
        <dbReference type="EMBL" id="CCI40623.1"/>
    </source>
</evidence>
<feature type="signal peptide" evidence="3">
    <location>
        <begin position="1"/>
        <end position="28"/>
    </location>
</feature>
<feature type="compositionally biased region" description="Low complexity" evidence="1">
    <location>
        <begin position="250"/>
        <end position="263"/>
    </location>
</feature>
<feature type="compositionally biased region" description="Pro residues" evidence="1">
    <location>
        <begin position="146"/>
        <end position="163"/>
    </location>
</feature>
<comment type="caution">
    <text evidence="4">The sequence shown here is derived from an EMBL/GenBank/DDBJ whole genome shotgun (WGS) entry which is preliminary data.</text>
</comment>
<keyword evidence="2" id="KW-1133">Transmembrane helix</keyword>
<keyword evidence="2" id="KW-0812">Transmembrane</keyword>
<feature type="compositionally biased region" description="Basic and acidic residues" evidence="1">
    <location>
        <begin position="182"/>
        <end position="194"/>
    </location>
</feature>
<evidence type="ECO:0000256" key="2">
    <source>
        <dbReference type="SAM" id="Phobius"/>
    </source>
</evidence>
<dbReference type="Proteomes" id="UP000053237">
    <property type="component" value="Unassembled WGS sequence"/>
</dbReference>